<evidence type="ECO:0000313" key="3">
    <source>
        <dbReference type="EMBL" id="MEO9247077.1"/>
    </source>
</evidence>
<organism evidence="3 4">
    <name type="scientific">Citricoccus nitrophenolicus</name>
    <dbReference type="NCBI Taxonomy" id="863575"/>
    <lineage>
        <taxon>Bacteria</taxon>
        <taxon>Bacillati</taxon>
        <taxon>Actinomycetota</taxon>
        <taxon>Actinomycetes</taxon>
        <taxon>Micrococcales</taxon>
        <taxon>Micrococcaceae</taxon>
        <taxon>Citricoccus</taxon>
    </lineage>
</organism>
<dbReference type="RefSeq" id="WP_347919458.1">
    <property type="nucleotide sequence ID" value="NZ_JBDXMX010000002.1"/>
</dbReference>
<keyword evidence="3" id="KW-0378">Hydrolase</keyword>
<dbReference type="SUPFAM" id="SSF56529">
    <property type="entry name" value="FAH"/>
    <property type="match status" value="1"/>
</dbReference>
<dbReference type="EMBL" id="JBDXMX010000002">
    <property type="protein sequence ID" value="MEO9247077.1"/>
    <property type="molecule type" value="Genomic_DNA"/>
</dbReference>
<dbReference type="Proteomes" id="UP001484097">
    <property type="component" value="Unassembled WGS sequence"/>
</dbReference>
<dbReference type="InterPro" id="IPR011234">
    <property type="entry name" value="Fumarylacetoacetase-like_C"/>
</dbReference>
<accession>A0ABV0IHY6</accession>
<comment type="caution">
    <text evidence="3">The sequence shown here is derived from an EMBL/GenBank/DDBJ whole genome shotgun (WGS) entry which is preliminary data.</text>
</comment>
<dbReference type="GO" id="GO:0016787">
    <property type="term" value="F:hydrolase activity"/>
    <property type="evidence" value="ECO:0007669"/>
    <property type="project" value="UniProtKB-KW"/>
</dbReference>
<evidence type="ECO:0000256" key="1">
    <source>
        <dbReference type="SAM" id="MobiDB-lite"/>
    </source>
</evidence>
<keyword evidence="4" id="KW-1185">Reference proteome</keyword>
<feature type="domain" description="Fumarylacetoacetase-like C-terminal" evidence="2">
    <location>
        <begin position="73"/>
        <end position="301"/>
    </location>
</feature>
<evidence type="ECO:0000259" key="2">
    <source>
        <dbReference type="Pfam" id="PF01557"/>
    </source>
</evidence>
<dbReference type="PANTHER" id="PTHR43211:SF1">
    <property type="entry name" value="BLL6422 PROTEIN"/>
    <property type="match status" value="1"/>
</dbReference>
<reference evidence="3 4" key="1">
    <citation type="submission" date="2024-05" db="EMBL/GenBank/DDBJ databases">
        <authorList>
            <person name="Yi C."/>
        </authorList>
    </citation>
    <scope>NUCLEOTIDE SEQUENCE [LARGE SCALE GENOMIC DNA]</scope>
    <source>
        <strain evidence="3 4">XS13</strain>
    </source>
</reference>
<protein>
    <submittedName>
        <fullName evidence="3">Fumarylacetoacetate hydrolase family protein</fullName>
    </submittedName>
</protein>
<feature type="region of interest" description="Disordered" evidence="1">
    <location>
        <begin position="304"/>
        <end position="332"/>
    </location>
</feature>
<dbReference type="PANTHER" id="PTHR43211">
    <property type="entry name" value="FUMARYLACETOACETATE HYDROLASE"/>
    <property type="match status" value="1"/>
</dbReference>
<dbReference type="Gene3D" id="3.90.850.10">
    <property type="entry name" value="Fumarylacetoacetase-like, C-terminal domain"/>
    <property type="match status" value="1"/>
</dbReference>
<sequence>MRIGRWTHGDTHGEGFVIEDAVVPFPEGATVQEVLAAGLAAAADLHDRADPAGGVPLSEVTLLAPLAPASVRDFAVFEEHVEGMSADSNGDPQVGEAWYESPTFYFTNPHQIFGTGHRITPPATERLDFELEIAVVVGGVGGRPGTDLSVVEAADHVFGYLIMNDWSARDIQAAEMRGHLGPAKGKDFATSLGPWIVTADEMAPFLDAEGFLAIRAEVYVNHELIGADLVSNMAWTFPELLVYSSRASRVVPGDVIGSGTVGNGGCLGELWGKAGGQLEPPPLQEGDVVRMTVEGLGELTGIVGRSRDAHPLPTARARPAPRSRSRVAEHAG</sequence>
<dbReference type="InterPro" id="IPR036663">
    <property type="entry name" value="Fumarylacetoacetase_C_sf"/>
</dbReference>
<proteinExistence type="predicted"/>
<dbReference type="Pfam" id="PF01557">
    <property type="entry name" value="FAA_hydrolase"/>
    <property type="match status" value="1"/>
</dbReference>
<gene>
    <name evidence="3" type="ORF">ABDK96_05245</name>
</gene>
<evidence type="ECO:0000313" key="4">
    <source>
        <dbReference type="Proteomes" id="UP001484097"/>
    </source>
</evidence>
<name>A0ABV0IHY6_9MICC</name>